<feature type="transmembrane region" description="Helical" evidence="7">
    <location>
        <begin position="389"/>
        <end position="410"/>
    </location>
</feature>
<feature type="transmembrane region" description="Helical" evidence="7">
    <location>
        <begin position="358"/>
        <end position="377"/>
    </location>
</feature>
<feature type="transmembrane region" description="Helical" evidence="7">
    <location>
        <begin position="20"/>
        <end position="43"/>
    </location>
</feature>
<dbReference type="InterPro" id="IPR050833">
    <property type="entry name" value="Poly_Biosynth_Transport"/>
</dbReference>
<organism evidence="8 9">
    <name type="scientific">Qipengyuania marisflavi</name>
    <dbReference type="NCBI Taxonomy" id="2486356"/>
    <lineage>
        <taxon>Bacteria</taxon>
        <taxon>Pseudomonadati</taxon>
        <taxon>Pseudomonadota</taxon>
        <taxon>Alphaproteobacteria</taxon>
        <taxon>Sphingomonadales</taxon>
        <taxon>Erythrobacteraceae</taxon>
        <taxon>Qipengyuania</taxon>
    </lineage>
</organism>
<evidence type="ECO:0000256" key="2">
    <source>
        <dbReference type="ARBA" id="ARBA00007430"/>
    </source>
</evidence>
<evidence type="ECO:0000313" key="8">
    <source>
        <dbReference type="EMBL" id="TMM49070.1"/>
    </source>
</evidence>
<keyword evidence="6 7" id="KW-0472">Membrane</keyword>
<evidence type="ECO:0000256" key="4">
    <source>
        <dbReference type="ARBA" id="ARBA00022692"/>
    </source>
</evidence>
<sequence length="493" mass="52000">MPDEPTNAPRGKRELYRGAALAVALTWSLRAIGLVSVFILARLLDPADFGVVGLAMTAVAMVEIFSFLGLRQALLRMDDPERSYLDTAWTIQLIVFALLALVLFAIAGPAAQFYGEPRVEPVIYALSARYVMLGLTNIGIVEFDRQLDFGRDLKMRATARIVSFIVTVALAVTMRSYWALVIGMIVQSLCLMVASYIMQPFRPRWSLARRAELLGVSLWIFLGVAAQVIYSQVERIVVGRTADTASVGAFAVSKDLSSILTQEIATALNRVTFVQTTRSGAFHEQGARLATALGGYAMMAAPMGLGLAAVSTSFIAVFLGSKWGAAASLVAPIAIGSALIAVYKLIASSLQAGGLERASALLSVGGVAILGAAVAVVAQRGGSPLDIAYAGLASSIVLLVIAVAALSHFARHSLRHLAIAIIRPFAAASAMYGLVIALPRLAASPLAELSAKGAIGAAAYFAVLLVLWLVSGRPASAEGELFRVARRAVARGR</sequence>
<comment type="subcellular location">
    <subcellularLocation>
        <location evidence="1">Cell membrane</location>
        <topology evidence="1">Multi-pass membrane protein</topology>
    </subcellularLocation>
</comment>
<keyword evidence="3" id="KW-1003">Cell membrane</keyword>
<feature type="transmembrane region" description="Helical" evidence="7">
    <location>
        <begin position="449"/>
        <end position="470"/>
    </location>
</feature>
<accession>A0A5S3P7B5</accession>
<dbReference type="PANTHER" id="PTHR30250">
    <property type="entry name" value="PST FAMILY PREDICTED COLANIC ACID TRANSPORTER"/>
    <property type="match status" value="1"/>
</dbReference>
<evidence type="ECO:0000256" key="5">
    <source>
        <dbReference type="ARBA" id="ARBA00022989"/>
    </source>
</evidence>
<proteinExistence type="inferred from homology"/>
<feature type="transmembrane region" description="Helical" evidence="7">
    <location>
        <begin position="49"/>
        <end position="70"/>
    </location>
</feature>
<evidence type="ECO:0000256" key="7">
    <source>
        <dbReference type="SAM" id="Phobius"/>
    </source>
</evidence>
<gene>
    <name evidence="8" type="ORF">FEV51_06805</name>
</gene>
<dbReference type="RefSeq" id="WP_138617205.1">
    <property type="nucleotide sequence ID" value="NZ_VCAO01000002.1"/>
</dbReference>
<dbReference type="PANTHER" id="PTHR30250:SF10">
    <property type="entry name" value="LIPOPOLYSACCHARIDE BIOSYNTHESIS PROTEIN WZXC"/>
    <property type="match status" value="1"/>
</dbReference>
<comment type="similarity">
    <text evidence="2">Belongs to the polysaccharide synthase family.</text>
</comment>
<evidence type="ECO:0000256" key="6">
    <source>
        <dbReference type="ARBA" id="ARBA00023136"/>
    </source>
</evidence>
<evidence type="ECO:0008006" key="10">
    <source>
        <dbReference type="Google" id="ProtNLM"/>
    </source>
</evidence>
<dbReference type="GO" id="GO:0005886">
    <property type="term" value="C:plasma membrane"/>
    <property type="evidence" value="ECO:0007669"/>
    <property type="project" value="UniProtKB-SubCell"/>
</dbReference>
<evidence type="ECO:0000256" key="3">
    <source>
        <dbReference type="ARBA" id="ARBA00022475"/>
    </source>
</evidence>
<feature type="transmembrane region" description="Helical" evidence="7">
    <location>
        <begin position="416"/>
        <end position="437"/>
    </location>
</feature>
<dbReference type="OrthoDB" id="7605542at2"/>
<dbReference type="Pfam" id="PF13440">
    <property type="entry name" value="Polysacc_synt_3"/>
    <property type="match status" value="1"/>
</dbReference>
<dbReference type="EMBL" id="VCAO01000002">
    <property type="protein sequence ID" value="TMM49070.1"/>
    <property type="molecule type" value="Genomic_DNA"/>
</dbReference>
<evidence type="ECO:0000256" key="1">
    <source>
        <dbReference type="ARBA" id="ARBA00004651"/>
    </source>
</evidence>
<feature type="transmembrane region" description="Helical" evidence="7">
    <location>
        <begin position="122"/>
        <end position="141"/>
    </location>
</feature>
<dbReference type="Proteomes" id="UP000309668">
    <property type="component" value="Unassembled WGS sequence"/>
</dbReference>
<evidence type="ECO:0000313" key="9">
    <source>
        <dbReference type="Proteomes" id="UP000309668"/>
    </source>
</evidence>
<dbReference type="AlphaFoldDB" id="A0A5S3P7B5"/>
<feature type="transmembrane region" description="Helical" evidence="7">
    <location>
        <begin position="91"/>
        <end position="110"/>
    </location>
</feature>
<protein>
    <recommendedName>
        <fullName evidence="10">Lipopolysaccharide biosynthesis protein</fullName>
    </recommendedName>
</protein>
<keyword evidence="5 7" id="KW-1133">Transmembrane helix</keyword>
<feature type="transmembrane region" description="Helical" evidence="7">
    <location>
        <begin position="211"/>
        <end position="230"/>
    </location>
</feature>
<feature type="transmembrane region" description="Helical" evidence="7">
    <location>
        <begin position="296"/>
        <end position="319"/>
    </location>
</feature>
<reference evidence="8 9" key="1">
    <citation type="submission" date="2019-05" db="EMBL/GenBank/DDBJ databases">
        <title>Erythrobacter marisflavi sp. nov., isolated from isolated from water of an estuary environment.</title>
        <authorList>
            <person name="Yoon J.-H."/>
        </authorList>
    </citation>
    <scope>NUCLEOTIDE SEQUENCE [LARGE SCALE GENOMIC DNA]</scope>
    <source>
        <strain evidence="8 9">KEM-5</strain>
    </source>
</reference>
<feature type="transmembrane region" description="Helical" evidence="7">
    <location>
        <begin position="326"/>
        <end position="346"/>
    </location>
</feature>
<keyword evidence="4 7" id="KW-0812">Transmembrane</keyword>
<comment type="caution">
    <text evidence="8">The sequence shown here is derived from an EMBL/GenBank/DDBJ whole genome shotgun (WGS) entry which is preliminary data.</text>
</comment>
<name>A0A5S3P7B5_9SPHN</name>
<feature type="transmembrane region" description="Helical" evidence="7">
    <location>
        <begin position="178"/>
        <end position="199"/>
    </location>
</feature>
<keyword evidence="9" id="KW-1185">Reference proteome</keyword>